<sequence>MHRRKHPLGCSYKDSAFCFSHSQILLYLIVL</sequence>
<dbReference type="AlphaFoldDB" id="A0A0E9W8H8"/>
<organism evidence="1">
    <name type="scientific">Anguilla anguilla</name>
    <name type="common">European freshwater eel</name>
    <name type="synonym">Muraena anguilla</name>
    <dbReference type="NCBI Taxonomy" id="7936"/>
    <lineage>
        <taxon>Eukaryota</taxon>
        <taxon>Metazoa</taxon>
        <taxon>Chordata</taxon>
        <taxon>Craniata</taxon>
        <taxon>Vertebrata</taxon>
        <taxon>Euteleostomi</taxon>
        <taxon>Actinopterygii</taxon>
        <taxon>Neopterygii</taxon>
        <taxon>Teleostei</taxon>
        <taxon>Anguilliformes</taxon>
        <taxon>Anguillidae</taxon>
        <taxon>Anguilla</taxon>
    </lineage>
</organism>
<reference evidence="1" key="1">
    <citation type="submission" date="2014-11" db="EMBL/GenBank/DDBJ databases">
        <authorList>
            <person name="Amaro Gonzalez C."/>
        </authorList>
    </citation>
    <scope>NUCLEOTIDE SEQUENCE</scope>
</reference>
<accession>A0A0E9W8H8</accession>
<proteinExistence type="predicted"/>
<name>A0A0E9W8H8_ANGAN</name>
<reference evidence="1" key="2">
    <citation type="journal article" date="2015" name="Fish Shellfish Immunol.">
        <title>Early steps in the European eel (Anguilla anguilla)-Vibrio vulnificus interaction in the gills: Role of the RtxA13 toxin.</title>
        <authorList>
            <person name="Callol A."/>
            <person name="Pajuelo D."/>
            <person name="Ebbesson L."/>
            <person name="Teles M."/>
            <person name="MacKenzie S."/>
            <person name="Amaro C."/>
        </authorList>
    </citation>
    <scope>NUCLEOTIDE SEQUENCE</scope>
</reference>
<protein>
    <submittedName>
        <fullName evidence="1">Uncharacterized protein</fullName>
    </submittedName>
</protein>
<evidence type="ECO:0000313" key="1">
    <source>
        <dbReference type="EMBL" id="JAH86672.1"/>
    </source>
</evidence>
<dbReference type="EMBL" id="GBXM01021905">
    <property type="protein sequence ID" value="JAH86672.1"/>
    <property type="molecule type" value="Transcribed_RNA"/>
</dbReference>